<dbReference type="RefSeq" id="WP_380162338.1">
    <property type="nucleotide sequence ID" value="NZ_JBHTNU010000001.1"/>
</dbReference>
<evidence type="ECO:0000313" key="2">
    <source>
        <dbReference type="EMBL" id="MFD1425523.1"/>
    </source>
</evidence>
<name>A0ABW4C637_9BACL</name>
<comment type="caution">
    <text evidence="2">The sequence shown here is derived from an EMBL/GenBank/DDBJ whole genome shotgun (WGS) entry which is preliminary data.</text>
</comment>
<sequence length="153" mass="16864">MSDRENFGFLFLFALVLTPLSVPVSASDQTLSETDVQDAKADSIGTKANCSTNSRGWLNDPLCAKNRSTVYKNKNVELRIGYWKGKQYGWARLIKGNTVDFQVDLNGDRRVDIGSMVINAKPGNYTKAYPASSSSKVAFRACGGKPVTCTPWW</sequence>
<reference evidence="3" key="1">
    <citation type="journal article" date="2019" name="Int. J. Syst. Evol. Microbiol.">
        <title>The Global Catalogue of Microorganisms (GCM) 10K type strain sequencing project: providing services to taxonomists for standard genome sequencing and annotation.</title>
        <authorList>
            <consortium name="The Broad Institute Genomics Platform"/>
            <consortium name="The Broad Institute Genome Sequencing Center for Infectious Disease"/>
            <person name="Wu L."/>
            <person name="Ma J."/>
        </authorList>
    </citation>
    <scope>NUCLEOTIDE SEQUENCE [LARGE SCALE GENOMIC DNA]</scope>
    <source>
        <strain evidence="3">S1</strain>
    </source>
</reference>
<keyword evidence="1" id="KW-0732">Signal</keyword>
<protein>
    <submittedName>
        <fullName evidence="2">Uncharacterized protein</fullName>
    </submittedName>
</protein>
<proteinExistence type="predicted"/>
<organism evidence="2 3">
    <name type="scientific">Kroppenstedtia sanguinis</name>
    <dbReference type="NCBI Taxonomy" id="1380684"/>
    <lineage>
        <taxon>Bacteria</taxon>
        <taxon>Bacillati</taxon>
        <taxon>Bacillota</taxon>
        <taxon>Bacilli</taxon>
        <taxon>Bacillales</taxon>
        <taxon>Thermoactinomycetaceae</taxon>
        <taxon>Kroppenstedtia</taxon>
    </lineage>
</organism>
<evidence type="ECO:0000256" key="1">
    <source>
        <dbReference type="SAM" id="SignalP"/>
    </source>
</evidence>
<evidence type="ECO:0000313" key="3">
    <source>
        <dbReference type="Proteomes" id="UP001597282"/>
    </source>
</evidence>
<keyword evidence="3" id="KW-1185">Reference proteome</keyword>
<feature type="signal peptide" evidence="1">
    <location>
        <begin position="1"/>
        <end position="26"/>
    </location>
</feature>
<gene>
    <name evidence="2" type="ORF">ACFQ4Y_01070</name>
</gene>
<accession>A0ABW4C637</accession>
<feature type="chain" id="PRO_5046715241" evidence="1">
    <location>
        <begin position="27"/>
        <end position="153"/>
    </location>
</feature>
<dbReference type="Proteomes" id="UP001597282">
    <property type="component" value="Unassembled WGS sequence"/>
</dbReference>
<dbReference type="EMBL" id="JBHTNU010000001">
    <property type="protein sequence ID" value="MFD1425523.1"/>
    <property type="molecule type" value="Genomic_DNA"/>
</dbReference>